<gene>
    <name evidence="12" type="ORF">BZG36_02172</name>
</gene>
<reference evidence="12 13" key="1">
    <citation type="journal article" date="2017" name="Mycologia">
        <title>Bifiguratus adelaidae, gen. et sp. nov., a new member of Mucoromycotina in endophytic and soil-dwelling habitats.</title>
        <authorList>
            <person name="Torres-Cruz T.J."/>
            <person name="Billingsley Tobias T.L."/>
            <person name="Almatruk M."/>
            <person name="Hesse C."/>
            <person name="Kuske C.R."/>
            <person name="Desiro A."/>
            <person name="Benucci G.M."/>
            <person name="Bonito G."/>
            <person name="Stajich J.E."/>
            <person name="Dunlap C."/>
            <person name="Arnold A.E."/>
            <person name="Porras-Alfaro A."/>
        </authorList>
    </citation>
    <scope>NUCLEOTIDE SEQUENCE [LARGE SCALE GENOMIC DNA]</scope>
    <source>
        <strain evidence="12 13">AZ0501</strain>
    </source>
</reference>
<comment type="similarity">
    <text evidence="1 10">Belongs to the SPC24 family.</text>
</comment>
<comment type="subcellular location">
    <subcellularLocation>
        <location evidence="10">Nucleus</location>
    </subcellularLocation>
    <subcellularLocation>
        <location evidence="10">Chromosome</location>
        <location evidence="10">Centromere</location>
        <location evidence="10">Kinetochore</location>
    </subcellularLocation>
</comment>
<keyword evidence="2 10" id="KW-0158">Chromosome</keyword>
<accession>A0A261Y0M5</accession>
<dbReference type="GO" id="GO:0008017">
    <property type="term" value="F:microtubule binding"/>
    <property type="evidence" value="ECO:0007669"/>
    <property type="project" value="TreeGrafter"/>
</dbReference>
<dbReference type="OrthoDB" id="3344830at2759"/>
<keyword evidence="7 10" id="KW-0539">Nucleus</keyword>
<feature type="coiled-coil region" evidence="11">
    <location>
        <begin position="92"/>
        <end position="129"/>
    </location>
</feature>
<organism evidence="12 13">
    <name type="scientific">Bifiguratus adelaidae</name>
    <dbReference type="NCBI Taxonomy" id="1938954"/>
    <lineage>
        <taxon>Eukaryota</taxon>
        <taxon>Fungi</taxon>
        <taxon>Fungi incertae sedis</taxon>
        <taxon>Mucoromycota</taxon>
        <taxon>Mucoromycotina</taxon>
        <taxon>Endogonomycetes</taxon>
        <taxon>Endogonales</taxon>
        <taxon>Endogonales incertae sedis</taxon>
        <taxon>Bifiguratus</taxon>
    </lineage>
</organism>
<dbReference type="SUPFAM" id="SSF143026">
    <property type="entry name" value="Kinetochore globular domain"/>
    <property type="match status" value="1"/>
</dbReference>
<evidence type="ECO:0000256" key="9">
    <source>
        <dbReference type="ARBA" id="ARBA00023328"/>
    </source>
</evidence>
<proteinExistence type="inferred from homology"/>
<dbReference type="GO" id="GO:0007059">
    <property type="term" value="P:chromosome segregation"/>
    <property type="evidence" value="ECO:0007669"/>
    <property type="project" value="TreeGrafter"/>
</dbReference>
<evidence type="ECO:0000313" key="12">
    <source>
        <dbReference type="EMBL" id="OZJ04175.1"/>
    </source>
</evidence>
<keyword evidence="4 10" id="KW-0498">Mitosis</keyword>
<evidence type="ECO:0000256" key="10">
    <source>
        <dbReference type="RuleBase" id="RU368011"/>
    </source>
</evidence>
<dbReference type="Proteomes" id="UP000242875">
    <property type="component" value="Unassembled WGS sequence"/>
</dbReference>
<dbReference type="EMBL" id="MVBO01000050">
    <property type="protein sequence ID" value="OZJ04175.1"/>
    <property type="molecule type" value="Genomic_DNA"/>
</dbReference>
<comment type="subunit">
    <text evidence="10">Component of the NDC80 complex.</text>
</comment>
<evidence type="ECO:0000313" key="13">
    <source>
        <dbReference type="Proteomes" id="UP000242875"/>
    </source>
</evidence>
<evidence type="ECO:0000256" key="3">
    <source>
        <dbReference type="ARBA" id="ARBA00022618"/>
    </source>
</evidence>
<keyword evidence="8 10" id="KW-0131">Cell cycle</keyword>
<evidence type="ECO:0000256" key="11">
    <source>
        <dbReference type="SAM" id="Coils"/>
    </source>
</evidence>
<evidence type="ECO:0000256" key="7">
    <source>
        <dbReference type="ARBA" id="ARBA00023242"/>
    </source>
</evidence>
<dbReference type="CDD" id="cd11565">
    <property type="entry name" value="RWD_Spc24"/>
    <property type="match status" value="1"/>
</dbReference>
<evidence type="ECO:0000256" key="2">
    <source>
        <dbReference type="ARBA" id="ARBA00022454"/>
    </source>
</evidence>
<evidence type="ECO:0000256" key="6">
    <source>
        <dbReference type="ARBA" id="ARBA00023054"/>
    </source>
</evidence>
<dbReference type="GO" id="GO:0005634">
    <property type="term" value="C:nucleus"/>
    <property type="evidence" value="ECO:0007669"/>
    <property type="project" value="UniProtKB-SubCell"/>
</dbReference>
<evidence type="ECO:0000256" key="8">
    <source>
        <dbReference type="ARBA" id="ARBA00023306"/>
    </source>
</evidence>
<evidence type="ECO:0000256" key="4">
    <source>
        <dbReference type="ARBA" id="ARBA00022776"/>
    </source>
</evidence>
<evidence type="ECO:0000256" key="5">
    <source>
        <dbReference type="ARBA" id="ARBA00022838"/>
    </source>
</evidence>
<dbReference type="InterPro" id="IPR013252">
    <property type="entry name" value="Ndc80_Spc24"/>
</dbReference>
<comment type="function">
    <text evidence="10">Acts as a component of the essential kinetochore-associated NDC80 complex, which is required for chromosome segregation and spindle checkpoint activity.</text>
</comment>
<sequence length="199" mass="22822">MSTVNAMQEPLKLIRACMGLFNASEDLETIAKVNKAVIEAEEIRTREQEESRNTLRALSRQLELAKGNATRPPDHPDENAHTQKINTLDLQKFSLAKNIREMEGEMVSLEAQISSLREESEQIDREQEAPDNLELDDKVIRLHIYRALGVELQITEESNFAEAKIASTAQNDVKTVSLDDKYSRFFYVNYLWDMIEPTH</sequence>
<dbReference type="GO" id="GO:0051301">
    <property type="term" value="P:cell division"/>
    <property type="evidence" value="ECO:0007669"/>
    <property type="project" value="UniProtKB-UniRule"/>
</dbReference>
<dbReference type="PANTHER" id="PTHR22142:SF2">
    <property type="entry name" value="KINETOCHORE PROTEIN SPC24"/>
    <property type="match status" value="1"/>
</dbReference>
<protein>
    <recommendedName>
        <fullName evidence="10">Kinetochore protein Spc24</fullName>
    </recommendedName>
</protein>
<dbReference type="GO" id="GO:0031262">
    <property type="term" value="C:Ndc80 complex"/>
    <property type="evidence" value="ECO:0007669"/>
    <property type="project" value="TreeGrafter"/>
</dbReference>
<keyword evidence="6 11" id="KW-0175">Coiled coil</keyword>
<keyword evidence="9 10" id="KW-0137">Centromere</keyword>
<dbReference type="Pfam" id="PF08286">
    <property type="entry name" value="Spc24"/>
    <property type="match status" value="1"/>
</dbReference>
<dbReference type="AlphaFoldDB" id="A0A261Y0M5"/>
<feature type="coiled-coil region" evidence="11">
    <location>
        <begin position="30"/>
        <end position="68"/>
    </location>
</feature>
<dbReference type="Gene3D" id="3.30.160.430">
    <property type="match status" value="1"/>
</dbReference>
<keyword evidence="5 10" id="KW-0995">Kinetochore</keyword>
<comment type="caution">
    <text evidence="12">The sequence shown here is derived from an EMBL/GenBank/DDBJ whole genome shotgun (WGS) entry which is preliminary data.</text>
</comment>
<dbReference type="PANTHER" id="PTHR22142">
    <property type="match status" value="1"/>
</dbReference>
<name>A0A261Y0M5_9FUNG</name>
<dbReference type="InterPro" id="IPR038066">
    <property type="entry name" value="Spc24_Fungi_globular_sf"/>
</dbReference>
<evidence type="ECO:0000256" key="1">
    <source>
        <dbReference type="ARBA" id="ARBA00007804"/>
    </source>
</evidence>
<keyword evidence="3 10" id="KW-0132">Cell division</keyword>
<keyword evidence="13" id="KW-1185">Reference proteome</keyword>